<dbReference type="OrthoDB" id="5210233at2759"/>
<proteinExistence type="predicted"/>
<dbReference type="AlphaFoldDB" id="A0A2H3U7E0"/>
<organism evidence="1 2">
    <name type="scientific">Fusarium oxysporum</name>
    <name type="common">Fusarium vascular wilt</name>
    <dbReference type="NCBI Taxonomy" id="5507"/>
    <lineage>
        <taxon>Eukaryota</taxon>
        <taxon>Fungi</taxon>
        <taxon>Dikarya</taxon>
        <taxon>Ascomycota</taxon>
        <taxon>Pezizomycotina</taxon>
        <taxon>Sordariomycetes</taxon>
        <taxon>Hypocreomycetidae</taxon>
        <taxon>Hypocreales</taxon>
        <taxon>Nectriaceae</taxon>
        <taxon>Fusarium</taxon>
        <taxon>Fusarium oxysporum species complex</taxon>
    </lineage>
</organism>
<reference evidence="2" key="1">
    <citation type="submission" date="2016-09" db="EMBL/GenBank/DDBJ databases">
        <authorList>
            <person name="Guldener U."/>
        </authorList>
    </citation>
    <scope>NUCLEOTIDE SEQUENCE [LARGE SCALE GENOMIC DNA]</scope>
    <source>
        <strain evidence="2">V64-1</strain>
    </source>
</reference>
<dbReference type="Proteomes" id="UP000219369">
    <property type="component" value="Unassembled WGS sequence"/>
</dbReference>
<name>A0A2H3U7E0_FUSOX</name>
<dbReference type="EMBL" id="FMJY01000013">
    <property type="protein sequence ID" value="SCO92800.1"/>
    <property type="molecule type" value="Genomic_DNA"/>
</dbReference>
<accession>A0A2H3U7E0</accession>
<protein>
    <submittedName>
        <fullName evidence="1">Uncharacterized protein</fullName>
    </submittedName>
</protein>
<evidence type="ECO:0000313" key="2">
    <source>
        <dbReference type="Proteomes" id="UP000219369"/>
    </source>
</evidence>
<evidence type="ECO:0000313" key="1">
    <source>
        <dbReference type="EMBL" id="SCO92800.1"/>
    </source>
</evidence>
<gene>
    <name evidence="1" type="ORF">FRV6_16928</name>
</gene>
<sequence>MAMGLRHNHDISFIVTKCKGLSLIYYVTDYATKVEDPVWKRIVAAKELIWLLSDGKARSQPNDTRNSTGNAERQNETWQLLLCVANRICTERALLQVEVVAYCQGCGKEFTNSSAWTFLNVCTMVDGYEQAGEAALEGLALYDYIPVVKLKWKGQGIASDAAATEATGYRVAATQSPTDSRNLRQNSSTTHSALCPWDMFLCEATDGPDDINNIWKRHKACPPRRIA</sequence>
<dbReference type="VEuPathDB" id="FungiDB:FOMG_18432"/>